<protein>
    <recommendedName>
        <fullName evidence="1">Helicase/UvrB N-terminal domain-containing protein</fullName>
    </recommendedName>
</protein>
<dbReference type="GO" id="GO:0005524">
    <property type="term" value="F:ATP binding"/>
    <property type="evidence" value="ECO:0007669"/>
    <property type="project" value="InterPro"/>
</dbReference>
<reference evidence="2" key="1">
    <citation type="journal article" date="2014" name="Front. Microbiol.">
        <title>High frequency of phylogenetically diverse reductive dehalogenase-homologous genes in deep subseafloor sedimentary metagenomes.</title>
        <authorList>
            <person name="Kawai M."/>
            <person name="Futagami T."/>
            <person name="Toyoda A."/>
            <person name="Takaki Y."/>
            <person name="Nishi S."/>
            <person name="Hori S."/>
            <person name="Arai W."/>
            <person name="Tsubouchi T."/>
            <person name="Morono Y."/>
            <person name="Uchiyama I."/>
            <person name="Ito T."/>
            <person name="Fujiyama A."/>
            <person name="Inagaki F."/>
            <person name="Takami H."/>
        </authorList>
    </citation>
    <scope>NUCLEOTIDE SEQUENCE</scope>
    <source>
        <strain evidence="2">Expedition CK06-06</strain>
    </source>
</reference>
<comment type="caution">
    <text evidence="2">The sequence shown here is derived from an EMBL/GenBank/DDBJ whole genome shotgun (WGS) entry which is preliminary data.</text>
</comment>
<dbReference type="Pfam" id="PF04851">
    <property type="entry name" value="ResIII"/>
    <property type="match status" value="1"/>
</dbReference>
<organism evidence="2">
    <name type="scientific">marine sediment metagenome</name>
    <dbReference type="NCBI Taxonomy" id="412755"/>
    <lineage>
        <taxon>unclassified sequences</taxon>
        <taxon>metagenomes</taxon>
        <taxon>ecological metagenomes</taxon>
    </lineage>
</organism>
<sequence>MTWNLYENNKFLQPLKFSNGKSQKDVVKEILNSIKEGNKIIFVHGICGTGKSAIALNLARKLGKASVVVPGKNLQNQYKKDYSEQKYLLKDNGERLKISVITGRNNHKCKFLEDNQNAVPKIKKEINSKLHDIFSGRKEEIKETIGKDISADNHNIPCKIEIKEKNLGRIKKYLKQNKKIKVTDFSSIKDVKRMSIA</sequence>
<feature type="non-terminal residue" evidence="2">
    <location>
        <position position="197"/>
    </location>
</feature>
<dbReference type="InterPro" id="IPR027417">
    <property type="entry name" value="P-loop_NTPase"/>
</dbReference>
<gene>
    <name evidence="2" type="ORF">S01H1_52499</name>
</gene>
<evidence type="ECO:0000313" key="2">
    <source>
        <dbReference type="EMBL" id="GAG16589.1"/>
    </source>
</evidence>
<evidence type="ECO:0000259" key="1">
    <source>
        <dbReference type="Pfam" id="PF04851"/>
    </source>
</evidence>
<dbReference type="GO" id="GO:0016787">
    <property type="term" value="F:hydrolase activity"/>
    <property type="evidence" value="ECO:0007669"/>
    <property type="project" value="InterPro"/>
</dbReference>
<feature type="domain" description="Helicase/UvrB N-terminal" evidence="1">
    <location>
        <begin position="21"/>
        <end position="119"/>
    </location>
</feature>
<dbReference type="InterPro" id="IPR006935">
    <property type="entry name" value="Helicase/UvrB_N"/>
</dbReference>
<dbReference type="EMBL" id="BARS01033934">
    <property type="protein sequence ID" value="GAG16589.1"/>
    <property type="molecule type" value="Genomic_DNA"/>
</dbReference>
<dbReference type="AlphaFoldDB" id="X0VEG4"/>
<dbReference type="SUPFAM" id="SSF52540">
    <property type="entry name" value="P-loop containing nucleoside triphosphate hydrolases"/>
    <property type="match status" value="1"/>
</dbReference>
<dbReference type="Gene3D" id="3.40.50.300">
    <property type="entry name" value="P-loop containing nucleotide triphosphate hydrolases"/>
    <property type="match status" value="1"/>
</dbReference>
<dbReference type="GO" id="GO:0003677">
    <property type="term" value="F:DNA binding"/>
    <property type="evidence" value="ECO:0007669"/>
    <property type="project" value="InterPro"/>
</dbReference>
<name>X0VEG4_9ZZZZ</name>
<proteinExistence type="predicted"/>
<accession>X0VEG4</accession>